<keyword evidence="5 9" id="KW-0375">Hydrogen ion transport</keyword>
<dbReference type="PANTHER" id="PTHR11629">
    <property type="entry name" value="VACUOLAR PROTON ATPASES"/>
    <property type="match status" value="1"/>
</dbReference>
<organism evidence="11 12">
    <name type="scientific">Symbiodinium natans</name>
    <dbReference type="NCBI Taxonomy" id="878477"/>
    <lineage>
        <taxon>Eukaryota</taxon>
        <taxon>Sar</taxon>
        <taxon>Alveolata</taxon>
        <taxon>Dinophyceae</taxon>
        <taxon>Suessiales</taxon>
        <taxon>Symbiodiniaceae</taxon>
        <taxon>Symbiodinium</taxon>
    </lineage>
</organism>
<keyword evidence="12" id="KW-1185">Reference proteome</keyword>
<feature type="transmembrane region" description="Helical" evidence="9">
    <location>
        <begin position="589"/>
        <end position="612"/>
    </location>
</feature>
<evidence type="ECO:0000256" key="7">
    <source>
        <dbReference type="ARBA" id="ARBA00023065"/>
    </source>
</evidence>
<feature type="transmembrane region" description="Helical" evidence="9">
    <location>
        <begin position="433"/>
        <end position="457"/>
    </location>
</feature>
<proteinExistence type="inferred from homology"/>
<protein>
    <recommendedName>
        <fullName evidence="9">V-type proton ATPase subunit a</fullName>
    </recommendedName>
</protein>
<keyword evidence="4 9" id="KW-0812">Transmembrane</keyword>
<evidence type="ECO:0000256" key="3">
    <source>
        <dbReference type="ARBA" id="ARBA00022448"/>
    </source>
</evidence>
<comment type="caution">
    <text evidence="11">The sequence shown here is derived from an EMBL/GenBank/DDBJ whole genome shotgun (WGS) entry which is preliminary data.</text>
</comment>
<evidence type="ECO:0000256" key="9">
    <source>
        <dbReference type="RuleBase" id="RU361189"/>
    </source>
</evidence>
<dbReference type="Proteomes" id="UP000604046">
    <property type="component" value="Unassembled WGS sequence"/>
</dbReference>
<dbReference type="AlphaFoldDB" id="A0A812H1L5"/>
<sequence>MGLLRSEPMKHGTLVVPVERAREFIDLIGKHTKMQFEDMNARDMHRPYKKYIQRIDEMERIIRFLLEELTRVPGAAVVKNNVDAFLDQSDSYKLDEVESELLKIYKEFIQFKENNAKLQERRNAALEECYVVQTAVASMAQVSQASQPSRHRAPTGGDEDEFEFEASRSLLDEERGTSRRTLETMFSSIAGVIHQEEQDRFARMLFRATRGNTFTHFQQIFEPMQDPKTGREVHKSVFVIYFQDHRLGGSASAMSEKINKICSSFGVHTYRWPASRAAAQERQTSLKVQVEDQRRLLKAHEHFVHSEAASLLEPAGRGRDSLIEEWRLFCVKEKAIYATLNLFEGNMNLRASCWYPAAEEDNIRALCTQHFASQRGHSSAVLMPHRSPPRKQPPTYIRVNEFTSIFQTLVDTYGLPRYQEANPALFTIVTFPFLFGVMYGDIGHGLMLLSVGIFAMVKQDELKYSFPTLYTARYILTMMGIFAVYCGFLYNDFFSLGLTLFQSRWTEIPADAPQHQVVTLQPKFDKENQGGMGPYPFGLDPAWHGAQNELVYLNSMKMKTSVVLGVVQMFVGLLLRFANALYEKNRVDFWCECVPMLVFMLGFFGFMDYMILYKWVTPMPNPPSIINSMIAMAMWTEDPNPMFGNELPKLLMGTCMLAVPCMLIPKPVILHMRHKANPPIHCMGPGGLRGFGSGHLPLSQDEESLVSQEEEEEEEEFDITECVIHQVIETIEYVLGTVSHTASYLRLWALSLAHQQLSLVFFGMTLLTGMGAPFPLNILATYVAFYFWFASTVGILLGMDVMECFLHTLRLHWVEFQSKFYKADGYAFTPFCHRDLLRKETDD</sequence>
<feature type="transmembrane region" description="Helical" evidence="9">
    <location>
        <begin position="469"/>
        <end position="490"/>
    </location>
</feature>
<feature type="transmembrane region" description="Helical" evidence="9">
    <location>
        <begin position="647"/>
        <end position="665"/>
    </location>
</feature>
<evidence type="ECO:0000256" key="2">
    <source>
        <dbReference type="ARBA" id="ARBA00009904"/>
    </source>
</evidence>
<feature type="transmembrane region" description="Helical" evidence="9">
    <location>
        <begin position="782"/>
        <end position="802"/>
    </location>
</feature>
<dbReference type="InterPro" id="IPR026028">
    <property type="entry name" value="V-type_ATPase_116kDa_su_euka"/>
</dbReference>
<dbReference type="PIRSF" id="PIRSF001293">
    <property type="entry name" value="ATP6V0A1"/>
    <property type="match status" value="1"/>
</dbReference>
<feature type="region of interest" description="Disordered" evidence="10">
    <location>
        <begin position="142"/>
        <end position="163"/>
    </location>
</feature>
<evidence type="ECO:0000256" key="10">
    <source>
        <dbReference type="SAM" id="MobiDB-lite"/>
    </source>
</evidence>
<accession>A0A812H1L5</accession>
<evidence type="ECO:0000256" key="6">
    <source>
        <dbReference type="ARBA" id="ARBA00022989"/>
    </source>
</evidence>
<comment type="function">
    <text evidence="9">Essential component of the vacuolar proton pump (V-ATPase), a multimeric enzyme that catalyzes the translocation of protons across the membranes. Required for assembly and activity of the V-ATPase.</text>
</comment>
<dbReference type="OrthoDB" id="10264220at2759"/>
<dbReference type="PANTHER" id="PTHR11629:SF63">
    <property type="entry name" value="V-TYPE PROTON ATPASE SUBUNIT A"/>
    <property type="match status" value="1"/>
</dbReference>
<dbReference type="Pfam" id="PF01496">
    <property type="entry name" value="V_ATPase_I"/>
    <property type="match status" value="1"/>
</dbReference>
<evidence type="ECO:0000256" key="5">
    <source>
        <dbReference type="ARBA" id="ARBA00022781"/>
    </source>
</evidence>
<dbReference type="GO" id="GO:0000220">
    <property type="term" value="C:vacuolar proton-transporting V-type ATPase, V0 domain"/>
    <property type="evidence" value="ECO:0007669"/>
    <property type="project" value="InterPro"/>
</dbReference>
<evidence type="ECO:0000256" key="4">
    <source>
        <dbReference type="ARBA" id="ARBA00022692"/>
    </source>
</evidence>
<dbReference type="GO" id="GO:0051117">
    <property type="term" value="F:ATPase binding"/>
    <property type="evidence" value="ECO:0007669"/>
    <property type="project" value="TreeGrafter"/>
</dbReference>
<evidence type="ECO:0000256" key="8">
    <source>
        <dbReference type="ARBA" id="ARBA00023136"/>
    </source>
</evidence>
<gene>
    <name evidence="11" type="primary">VHA-a3</name>
    <name evidence="11" type="ORF">SNAT2548_LOCUS1128</name>
</gene>
<keyword evidence="6 9" id="KW-1133">Transmembrane helix</keyword>
<dbReference type="InterPro" id="IPR002490">
    <property type="entry name" value="V-ATPase_116kDa_su"/>
</dbReference>
<comment type="subcellular location">
    <subcellularLocation>
        <location evidence="1">Membrane</location>
        <topology evidence="1">Multi-pass membrane protein</topology>
    </subcellularLocation>
</comment>
<dbReference type="GO" id="GO:0007035">
    <property type="term" value="P:vacuolar acidification"/>
    <property type="evidence" value="ECO:0007669"/>
    <property type="project" value="TreeGrafter"/>
</dbReference>
<reference evidence="11" key="1">
    <citation type="submission" date="2021-02" db="EMBL/GenBank/DDBJ databases">
        <authorList>
            <person name="Dougan E. K."/>
            <person name="Rhodes N."/>
            <person name="Thang M."/>
            <person name="Chan C."/>
        </authorList>
    </citation>
    <scope>NUCLEOTIDE SEQUENCE</scope>
</reference>
<evidence type="ECO:0000313" key="12">
    <source>
        <dbReference type="Proteomes" id="UP000604046"/>
    </source>
</evidence>
<evidence type="ECO:0000256" key="1">
    <source>
        <dbReference type="ARBA" id="ARBA00004141"/>
    </source>
</evidence>
<evidence type="ECO:0000313" key="11">
    <source>
        <dbReference type="EMBL" id="CAE6938715.1"/>
    </source>
</evidence>
<feature type="transmembrane region" description="Helical" evidence="9">
    <location>
        <begin position="562"/>
        <end position="582"/>
    </location>
</feature>
<name>A0A812H1L5_9DINO</name>
<dbReference type="GO" id="GO:0046961">
    <property type="term" value="F:proton-transporting ATPase activity, rotational mechanism"/>
    <property type="evidence" value="ECO:0007669"/>
    <property type="project" value="InterPro"/>
</dbReference>
<keyword evidence="7 9" id="KW-0406">Ion transport</keyword>
<comment type="similarity">
    <text evidence="2 9">Belongs to the V-ATPase 116 kDa subunit family.</text>
</comment>
<dbReference type="EMBL" id="CAJNDS010000059">
    <property type="protein sequence ID" value="CAE6938715.1"/>
    <property type="molecule type" value="Genomic_DNA"/>
</dbReference>
<keyword evidence="8 9" id="KW-0472">Membrane</keyword>
<keyword evidence="3 9" id="KW-0813">Transport</keyword>